<evidence type="ECO:0000313" key="3">
    <source>
        <dbReference type="EMBL" id="NNF05845.1"/>
    </source>
</evidence>
<evidence type="ECO:0000313" key="4">
    <source>
        <dbReference type="Proteomes" id="UP000547674"/>
    </source>
</evidence>
<dbReference type="AlphaFoldDB" id="A0A7Y2E708"/>
<evidence type="ECO:0000256" key="1">
    <source>
        <dbReference type="SAM" id="SignalP"/>
    </source>
</evidence>
<accession>A0A7Y2E708</accession>
<feature type="domain" description="Type IX secretion system protein PorV" evidence="2">
    <location>
        <begin position="31"/>
        <end position="172"/>
    </location>
</feature>
<dbReference type="NCBIfam" id="NF033709">
    <property type="entry name" value="PorV_fam"/>
    <property type="match status" value="1"/>
</dbReference>
<dbReference type="Proteomes" id="UP000547674">
    <property type="component" value="Unassembled WGS sequence"/>
</dbReference>
<dbReference type="InterPro" id="IPR045741">
    <property type="entry name" value="PorV"/>
</dbReference>
<gene>
    <name evidence="3" type="ORF">HKN21_03730</name>
</gene>
<dbReference type="Pfam" id="PF19572">
    <property type="entry name" value="PorV"/>
    <property type="match status" value="1"/>
</dbReference>
<organism evidence="3 4">
    <name type="scientific">Eiseniibacteriota bacterium</name>
    <dbReference type="NCBI Taxonomy" id="2212470"/>
    <lineage>
        <taxon>Bacteria</taxon>
        <taxon>Candidatus Eiseniibacteriota</taxon>
    </lineage>
</organism>
<keyword evidence="1" id="KW-0732">Signal</keyword>
<sequence length="307" mass="32580">MKKTLKALLLGCVAFALVGPSTAEAADPGRTVLTFLKIGVGARAAMMGDAYVAVADDATASYWNPAGLLKIESNDVVGMHNEWIQDLRHEYAAVGVHRGRHGFGASFVGLYSDDIQARDDTGQEAGIFGYSDIAVSGSYAFELTEDLGVGGTIRYMRQSIDDENLSGVAFDFGGTWQTPVEGVEAGASMRHLGGSMSYDFTDAGSFDLPTTLQFGLAYRKIGFGGGGGLLLAGDILVASGDDASFRFGGEYKIREQFSVGAGYKAGLDNEDISFGLGYEKGVRLNYAFTPISNDLGDSHRFALGYAW</sequence>
<comment type="caution">
    <text evidence="3">The sequence shown here is derived from an EMBL/GenBank/DDBJ whole genome shotgun (WGS) entry which is preliminary data.</text>
</comment>
<reference evidence="3 4" key="1">
    <citation type="submission" date="2020-03" db="EMBL/GenBank/DDBJ databases">
        <title>Metabolic flexibility allows generalist bacteria to become dominant in a frequently disturbed ecosystem.</title>
        <authorList>
            <person name="Chen Y.-J."/>
            <person name="Leung P.M."/>
            <person name="Bay S.K."/>
            <person name="Hugenholtz P."/>
            <person name="Kessler A.J."/>
            <person name="Shelley G."/>
            <person name="Waite D.W."/>
            <person name="Cook P.L."/>
            <person name="Greening C."/>
        </authorList>
    </citation>
    <scope>NUCLEOTIDE SEQUENCE [LARGE SCALE GENOMIC DNA]</scope>
    <source>
        <strain evidence="3">SS_bin_28</strain>
    </source>
</reference>
<dbReference type="SUPFAM" id="SSF56935">
    <property type="entry name" value="Porins"/>
    <property type="match status" value="1"/>
</dbReference>
<name>A0A7Y2E708_UNCEI</name>
<evidence type="ECO:0000259" key="2">
    <source>
        <dbReference type="Pfam" id="PF19572"/>
    </source>
</evidence>
<protein>
    <submittedName>
        <fullName evidence="3">PorV/PorQ family protein</fullName>
    </submittedName>
</protein>
<feature type="chain" id="PRO_5030786959" evidence="1">
    <location>
        <begin position="26"/>
        <end position="307"/>
    </location>
</feature>
<proteinExistence type="predicted"/>
<dbReference type="Gene3D" id="2.40.160.60">
    <property type="entry name" value="Outer membrane protein transport protein (OMPP1/FadL/TodX)"/>
    <property type="match status" value="1"/>
</dbReference>
<feature type="signal peptide" evidence="1">
    <location>
        <begin position="1"/>
        <end position="25"/>
    </location>
</feature>
<dbReference type="EMBL" id="JABDJR010000141">
    <property type="protein sequence ID" value="NNF05845.1"/>
    <property type="molecule type" value="Genomic_DNA"/>
</dbReference>